<sequence length="47" mass="4281">MSASAVRYSTAPSPASSVAGGEGALPRVVVVGGGIAGLAAAARLAGV</sequence>
<name>A0A6G4X606_9ACTN</name>
<reference evidence="2 3" key="1">
    <citation type="submission" date="2020-02" db="EMBL/GenBank/DDBJ databases">
        <title>Whole-genome analyses of novel actinobacteria.</title>
        <authorList>
            <person name="Sahin N."/>
            <person name="Tatar D."/>
        </authorList>
    </citation>
    <scope>NUCLEOTIDE SEQUENCE [LARGE SCALE GENOMIC DNA]</scope>
    <source>
        <strain evidence="2 3">SB3404</strain>
    </source>
</reference>
<evidence type="ECO:0000313" key="3">
    <source>
        <dbReference type="Proteomes" id="UP000477722"/>
    </source>
</evidence>
<gene>
    <name evidence="2" type="ORF">G5C65_28270</name>
</gene>
<feature type="region of interest" description="Disordered" evidence="1">
    <location>
        <begin position="1"/>
        <end position="20"/>
    </location>
</feature>
<dbReference type="EMBL" id="JAAKZZ010000410">
    <property type="protein sequence ID" value="NGO72174.1"/>
    <property type="molecule type" value="Genomic_DNA"/>
</dbReference>
<dbReference type="InterPro" id="IPR036188">
    <property type="entry name" value="FAD/NAD-bd_sf"/>
</dbReference>
<accession>A0A6G4X606</accession>
<dbReference type="Gene3D" id="3.50.50.60">
    <property type="entry name" value="FAD/NAD(P)-binding domain"/>
    <property type="match status" value="1"/>
</dbReference>
<comment type="caution">
    <text evidence="2">The sequence shown here is derived from an EMBL/GenBank/DDBJ whole genome shotgun (WGS) entry which is preliminary data.</text>
</comment>
<dbReference type="AlphaFoldDB" id="A0A6G4X606"/>
<proteinExistence type="predicted"/>
<keyword evidence="3" id="KW-1185">Reference proteome</keyword>
<evidence type="ECO:0000256" key="1">
    <source>
        <dbReference type="SAM" id="MobiDB-lite"/>
    </source>
</evidence>
<evidence type="ECO:0008006" key="4">
    <source>
        <dbReference type="Google" id="ProtNLM"/>
    </source>
</evidence>
<organism evidence="2 3">
    <name type="scientific">Streptomyces boncukensis</name>
    <dbReference type="NCBI Taxonomy" id="2711219"/>
    <lineage>
        <taxon>Bacteria</taxon>
        <taxon>Bacillati</taxon>
        <taxon>Actinomycetota</taxon>
        <taxon>Actinomycetes</taxon>
        <taxon>Kitasatosporales</taxon>
        <taxon>Streptomycetaceae</taxon>
        <taxon>Streptomyces</taxon>
    </lineage>
</organism>
<dbReference type="Proteomes" id="UP000477722">
    <property type="component" value="Unassembled WGS sequence"/>
</dbReference>
<evidence type="ECO:0000313" key="2">
    <source>
        <dbReference type="EMBL" id="NGO72174.1"/>
    </source>
</evidence>
<feature type="non-terminal residue" evidence="2">
    <location>
        <position position="47"/>
    </location>
</feature>
<protein>
    <recommendedName>
        <fullName evidence="4">FAD-dependent oxidoreductase</fullName>
    </recommendedName>
</protein>